<reference evidence="1 2" key="1">
    <citation type="submission" date="2015-09" db="EMBL/GenBank/DDBJ databases">
        <title>Host preference determinants of Valsa canker pathogens revealed by comparative genomics.</title>
        <authorList>
            <person name="Yin Z."/>
            <person name="Huang L."/>
        </authorList>
    </citation>
    <scope>NUCLEOTIDE SEQUENCE [LARGE SCALE GENOMIC DNA]</scope>
    <source>
        <strain evidence="1 2">YSFL</strain>
    </source>
</reference>
<organism evidence="1 2">
    <name type="scientific">Cytospora chrysosperma</name>
    <name type="common">Cytospora canker fungus</name>
    <name type="synonym">Sphaeria chrysosperma</name>
    <dbReference type="NCBI Taxonomy" id="252740"/>
    <lineage>
        <taxon>Eukaryota</taxon>
        <taxon>Fungi</taxon>
        <taxon>Dikarya</taxon>
        <taxon>Ascomycota</taxon>
        <taxon>Pezizomycotina</taxon>
        <taxon>Sordariomycetes</taxon>
        <taxon>Sordariomycetidae</taxon>
        <taxon>Diaporthales</taxon>
        <taxon>Cytosporaceae</taxon>
        <taxon>Cytospora</taxon>
    </lineage>
</organism>
<gene>
    <name evidence="1" type="ORF">VSDG_05884</name>
</gene>
<protein>
    <submittedName>
        <fullName evidence="1">Uncharacterized protein</fullName>
    </submittedName>
</protein>
<accession>A0A423VTN3</accession>
<dbReference type="STRING" id="252740.A0A423VTN3"/>
<sequence>MVLNGWVEMIHVGKINASRGKALNEKNDAWAMHSYGQKQVDTAVDAFHLLVDAIKTRIPASALLTVEQGPMLTDDDLDMASVPTECFIMSFLTRVRNPRFQKIAPGLIVPHAPAAFAASQRLTKMGINFSVEEAALAGMTDVETTNLDRCPSSYAAHWEKPDSFVTFNPFCSAYHSVMKRGDYSTPAGLCSESVDRSSVDQAEEGFRLLLSFLLRPLGDDAGARRSDG</sequence>
<comment type="caution">
    <text evidence="1">The sequence shown here is derived from an EMBL/GenBank/DDBJ whole genome shotgun (WGS) entry which is preliminary data.</text>
</comment>
<evidence type="ECO:0000313" key="1">
    <source>
        <dbReference type="EMBL" id="ROV94435.1"/>
    </source>
</evidence>
<dbReference type="EMBL" id="LJZO01000028">
    <property type="protein sequence ID" value="ROV94435.1"/>
    <property type="molecule type" value="Genomic_DNA"/>
</dbReference>
<proteinExistence type="predicted"/>
<dbReference type="Proteomes" id="UP000284375">
    <property type="component" value="Unassembled WGS sequence"/>
</dbReference>
<name>A0A423VTN3_CYTCH</name>
<evidence type="ECO:0000313" key="2">
    <source>
        <dbReference type="Proteomes" id="UP000284375"/>
    </source>
</evidence>
<dbReference type="OrthoDB" id="3029470at2759"/>
<dbReference type="AlphaFoldDB" id="A0A423VTN3"/>
<keyword evidence="2" id="KW-1185">Reference proteome</keyword>